<keyword evidence="5" id="KW-0539">Nucleus</keyword>
<sequence length="502" mass="57726">MRMKSASKPRMKVLRKDEKQPTLLNFFKKISGDYFTTHKQSSLPAQRQEDLSMSQFLEVDLVEGDDPLNESDLKPKEGIEFNCISDQITSISEPGALEALMNKIYSPDHNVQQINMDKQLVAVASESEEEEKEDTISKSTTKTKSKKKPICPKYKIIESSLFAVDAFRFGDISFVEHYFLTHFHADHYIGLRKKFKHKIYLSQITALLVQQFIGVAEEQLQVVHVNVPFFIDDVKITPLDANHCPGALLFLFQFPDGRNVLHTGDFRANDEMVQLLEGWSIKLDLVYLDTTYLSSKRRMPSQGESIEFLLQHVQKYLEENIGEKFLIVVGAYLIGKEKVWMSIVKRFNFKVYLEKERLKAFKAVCSCSAEHLDVYKRFVTENIEEADVRVVNMVQLSYPNLKEFLRDNQDNFNTLLGVVASGWENQKYASGRISLLHVQYSEHSSYGELETFISRTNPKNIISTVPVRMNAAITHDIPKDWTSNNVIANKKVSQRKLTKTNK</sequence>
<dbReference type="InterPro" id="IPR001279">
    <property type="entry name" value="Metallo-B-lactamas"/>
</dbReference>
<dbReference type="GO" id="GO:0003684">
    <property type="term" value="F:damaged DNA binding"/>
    <property type="evidence" value="ECO:0007669"/>
    <property type="project" value="TreeGrafter"/>
</dbReference>
<evidence type="ECO:0000313" key="7">
    <source>
        <dbReference type="EMBL" id="CRK94323.1"/>
    </source>
</evidence>
<dbReference type="PANTHER" id="PTHR23240">
    <property type="entry name" value="DNA CROSS-LINK REPAIR PROTEIN PSO2/SNM1-RELATED"/>
    <property type="match status" value="1"/>
</dbReference>
<feature type="domain" description="Metallo-beta-lactamase" evidence="6">
    <location>
        <begin position="150"/>
        <end position="312"/>
    </location>
</feature>
<dbReference type="Gene3D" id="3.60.15.10">
    <property type="entry name" value="Ribonuclease Z/Hydroxyacylglutathione hydrolase-like"/>
    <property type="match status" value="1"/>
</dbReference>
<gene>
    <name evidence="7" type="ORF">CLUMA_CG007838</name>
</gene>
<dbReference type="InterPro" id="IPR011084">
    <property type="entry name" value="DRMBL"/>
</dbReference>
<evidence type="ECO:0000256" key="3">
    <source>
        <dbReference type="ARBA" id="ARBA00022763"/>
    </source>
</evidence>
<comment type="similarity">
    <text evidence="2">Belongs to the DNA repair metallo-beta-lactamase (DRMBL) family.</text>
</comment>
<evidence type="ECO:0000256" key="5">
    <source>
        <dbReference type="ARBA" id="ARBA00023242"/>
    </source>
</evidence>
<dbReference type="STRING" id="568069.A0A1J1I284"/>
<dbReference type="Proteomes" id="UP000183832">
    <property type="component" value="Unassembled WGS sequence"/>
</dbReference>
<evidence type="ECO:0000256" key="1">
    <source>
        <dbReference type="ARBA" id="ARBA00004123"/>
    </source>
</evidence>
<accession>A0A1J1I284</accession>
<dbReference type="GO" id="GO:0036297">
    <property type="term" value="P:interstrand cross-link repair"/>
    <property type="evidence" value="ECO:0007669"/>
    <property type="project" value="TreeGrafter"/>
</dbReference>
<dbReference type="InterPro" id="IPR036866">
    <property type="entry name" value="RibonucZ/Hydroxyglut_hydro"/>
</dbReference>
<keyword evidence="4" id="KW-0234">DNA repair</keyword>
<keyword evidence="3" id="KW-0227">DNA damage</keyword>
<dbReference type="GO" id="GO:0005634">
    <property type="term" value="C:nucleus"/>
    <property type="evidence" value="ECO:0007669"/>
    <property type="project" value="UniProtKB-SubCell"/>
</dbReference>
<reference evidence="7 8" key="1">
    <citation type="submission" date="2015-04" db="EMBL/GenBank/DDBJ databases">
        <authorList>
            <person name="Syromyatnikov M.Y."/>
            <person name="Popov V.N."/>
        </authorList>
    </citation>
    <scope>NUCLEOTIDE SEQUENCE [LARGE SCALE GENOMIC DNA]</scope>
</reference>
<dbReference type="SMART" id="SM00849">
    <property type="entry name" value="Lactamase_B"/>
    <property type="match status" value="1"/>
</dbReference>
<dbReference type="GO" id="GO:0006303">
    <property type="term" value="P:double-strand break repair via nonhomologous end joining"/>
    <property type="evidence" value="ECO:0007669"/>
    <property type="project" value="TreeGrafter"/>
</dbReference>
<dbReference type="Gene3D" id="3.40.50.12650">
    <property type="match status" value="1"/>
</dbReference>
<dbReference type="GO" id="GO:0031123">
    <property type="term" value="P:RNA 3'-end processing"/>
    <property type="evidence" value="ECO:0007669"/>
    <property type="project" value="UniProtKB-ARBA"/>
</dbReference>
<dbReference type="Pfam" id="PF07522">
    <property type="entry name" value="DRMBL"/>
    <property type="match status" value="1"/>
</dbReference>
<dbReference type="AlphaFoldDB" id="A0A1J1I284"/>
<name>A0A1J1I284_9DIPT</name>
<evidence type="ECO:0000256" key="2">
    <source>
        <dbReference type="ARBA" id="ARBA00010304"/>
    </source>
</evidence>
<organism evidence="7 8">
    <name type="scientific">Clunio marinus</name>
    <dbReference type="NCBI Taxonomy" id="568069"/>
    <lineage>
        <taxon>Eukaryota</taxon>
        <taxon>Metazoa</taxon>
        <taxon>Ecdysozoa</taxon>
        <taxon>Arthropoda</taxon>
        <taxon>Hexapoda</taxon>
        <taxon>Insecta</taxon>
        <taxon>Pterygota</taxon>
        <taxon>Neoptera</taxon>
        <taxon>Endopterygota</taxon>
        <taxon>Diptera</taxon>
        <taxon>Nematocera</taxon>
        <taxon>Chironomoidea</taxon>
        <taxon>Chironomidae</taxon>
        <taxon>Clunio</taxon>
    </lineage>
</organism>
<dbReference type="SUPFAM" id="SSF56281">
    <property type="entry name" value="Metallo-hydrolase/oxidoreductase"/>
    <property type="match status" value="1"/>
</dbReference>
<evidence type="ECO:0000313" key="8">
    <source>
        <dbReference type="Proteomes" id="UP000183832"/>
    </source>
</evidence>
<dbReference type="OrthoDB" id="262529at2759"/>
<comment type="subcellular location">
    <subcellularLocation>
        <location evidence="1">Nucleus</location>
    </subcellularLocation>
</comment>
<dbReference type="GO" id="GO:0035312">
    <property type="term" value="F:5'-3' DNA exonuclease activity"/>
    <property type="evidence" value="ECO:0007669"/>
    <property type="project" value="TreeGrafter"/>
</dbReference>
<evidence type="ECO:0000259" key="6">
    <source>
        <dbReference type="SMART" id="SM00849"/>
    </source>
</evidence>
<evidence type="ECO:0000256" key="4">
    <source>
        <dbReference type="ARBA" id="ARBA00023204"/>
    </source>
</evidence>
<proteinExistence type="inferred from homology"/>
<protein>
    <submittedName>
        <fullName evidence="7">CLUMA_CG007838, isoform A</fullName>
    </submittedName>
</protein>
<dbReference type="CDD" id="cd16273">
    <property type="entry name" value="SNM1A-1C-like_MBL-fold"/>
    <property type="match status" value="1"/>
</dbReference>
<dbReference type="EMBL" id="CVRI01000038">
    <property type="protein sequence ID" value="CRK94323.1"/>
    <property type="molecule type" value="Genomic_DNA"/>
</dbReference>
<keyword evidence="8" id="KW-1185">Reference proteome</keyword>
<dbReference type="PANTHER" id="PTHR23240:SF6">
    <property type="entry name" value="DNA CROSS-LINK REPAIR 1A PROTEIN"/>
    <property type="match status" value="1"/>
</dbReference>